<name>A0AAV1ECJ5_OLDCO</name>
<keyword evidence="3" id="KW-1185">Reference proteome</keyword>
<evidence type="ECO:0000313" key="2">
    <source>
        <dbReference type="EMBL" id="CAI9117408.1"/>
    </source>
</evidence>
<dbReference type="InterPro" id="IPR036875">
    <property type="entry name" value="Znf_CCHC_sf"/>
</dbReference>
<gene>
    <name evidence="2" type="ORF">OLC1_LOCUS23473</name>
</gene>
<feature type="region of interest" description="Disordered" evidence="1">
    <location>
        <begin position="327"/>
        <end position="381"/>
    </location>
</feature>
<dbReference type="AlphaFoldDB" id="A0AAV1ECJ5"/>
<reference evidence="2" key="1">
    <citation type="submission" date="2023-03" db="EMBL/GenBank/DDBJ databases">
        <authorList>
            <person name="Julca I."/>
        </authorList>
    </citation>
    <scope>NUCLEOTIDE SEQUENCE</scope>
</reference>
<evidence type="ECO:0000256" key="1">
    <source>
        <dbReference type="SAM" id="MobiDB-lite"/>
    </source>
</evidence>
<sequence>METREQPEEEQSNPRGNLVLNQRESGEEQDVKYELKPVKCTNCKGYGHEMKECRKPIEKIWQKRKEEIQKEETVTELTTRTSKTNKGKEVVQSPGNSVLKQKQSPSNFGRNVESSIQKRDNTDSSGSIRILNHKSEKVNEVSAYPSFAAFLGKLECLCRGFAAFLGKAGCLTRVLLHFYVKLAACSGYSDCRVLLSAFPGLRRVVVPGLLVLRKRASDNSGIRAPEATAEKIQRILGKALNDIADCVEALERRVSGEGTSSSGLGRDDALESVKQDVLILKRTIEECSTWVEREEDQRMVESLVQDVALLKRALACGMPVGEEVAPKAEYKSGSNTGEAKKGRKDSKSKDRGKANKQFAKKTDAGKSSSSNEQQKKRTGCFKCDGPHMAWDRPYQEKINAIIAGEAEETVPPRLNPMKLLYAITMV</sequence>
<proteinExistence type="predicted"/>
<dbReference type="EMBL" id="OX459126">
    <property type="protein sequence ID" value="CAI9117408.1"/>
    <property type="molecule type" value="Genomic_DNA"/>
</dbReference>
<feature type="compositionally biased region" description="Polar residues" evidence="1">
    <location>
        <begin position="93"/>
        <end position="115"/>
    </location>
</feature>
<feature type="compositionally biased region" description="Polar residues" evidence="1">
    <location>
        <begin position="13"/>
        <end position="23"/>
    </location>
</feature>
<evidence type="ECO:0000313" key="3">
    <source>
        <dbReference type="Proteomes" id="UP001161247"/>
    </source>
</evidence>
<dbReference type="GO" id="GO:0008270">
    <property type="term" value="F:zinc ion binding"/>
    <property type="evidence" value="ECO:0007669"/>
    <property type="project" value="InterPro"/>
</dbReference>
<dbReference type="Proteomes" id="UP001161247">
    <property type="component" value="Chromosome 9"/>
</dbReference>
<feature type="region of interest" description="Disordered" evidence="1">
    <location>
        <begin position="76"/>
        <end position="127"/>
    </location>
</feature>
<dbReference type="GO" id="GO:0003676">
    <property type="term" value="F:nucleic acid binding"/>
    <property type="evidence" value="ECO:0007669"/>
    <property type="project" value="InterPro"/>
</dbReference>
<organism evidence="2 3">
    <name type="scientific">Oldenlandia corymbosa var. corymbosa</name>
    <dbReference type="NCBI Taxonomy" id="529605"/>
    <lineage>
        <taxon>Eukaryota</taxon>
        <taxon>Viridiplantae</taxon>
        <taxon>Streptophyta</taxon>
        <taxon>Embryophyta</taxon>
        <taxon>Tracheophyta</taxon>
        <taxon>Spermatophyta</taxon>
        <taxon>Magnoliopsida</taxon>
        <taxon>eudicotyledons</taxon>
        <taxon>Gunneridae</taxon>
        <taxon>Pentapetalae</taxon>
        <taxon>asterids</taxon>
        <taxon>lamiids</taxon>
        <taxon>Gentianales</taxon>
        <taxon>Rubiaceae</taxon>
        <taxon>Rubioideae</taxon>
        <taxon>Spermacoceae</taxon>
        <taxon>Hedyotis-Oldenlandia complex</taxon>
        <taxon>Oldenlandia</taxon>
    </lineage>
</organism>
<accession>A0AAV1ECJ5</accession>
<protein>
    <submittedName>
        <fullName evidence="2">OLC1v1018800C1</fullName>
    </submittedName>
</protein>
<dbReference type="SUPFAM" id="SSF57756">
    <property type="entry name" value="Retrovirus zinc finger-like domains"/>
    <property type="match status" value="1"/>
</dbReference>
<feature type="region of interest" description="Disordered" evidence="1">
    <location>
        <begin position="1"/>
        <end position="31"/>
    </location>
</feature>